<evidence type="ECO:0000256" key="4">
    <source>
        <dbReference type="RuleBase" id="RU000568"/>
    </source>
</evidence>
<evidence type="ECO:0000256" key="1">
    <source>
        <dbReference type="ARBA" id="ARBA00006598"/>
    </source>
</evidence>
<gene>
    <name evidence="5" type="ORF">CLEI1391_LOCUS1322</name>
</gene>
<dbReference type="NCBIfam" id="TIGR00001">
    <property type="entry name" value="rpmI_bact"/>
    <property type="match status" value="1"/>
</dbReference>
<evidence type="ECO:0000313" key="5">
    <source>
        <dbReference type="EMBL" id="CAD8665310.1"/>
    </source>
</evidence>
<evidence type="ECO:0000256" key="3">
    <source>
        <dbReference type="ARBA" id="ARBA00023274"/>
    </source>
</evidence>
<organism evidence="5">
    <name type="scientific">Chlamydomonas leiostraca</name>
    <dbReference type="NCBI Taxonomy" id="1034604"/>
    <lineage>
        <taxon>Eukaryota</taxon>
        <taxon>Viridiplantae</taxon>
        <taxon>Chlorophyta</taxon>
        <taxon>core chlorophytes</taxon>
        <taxon>Chlorophyceae</taxon>
        <taxon>CS clade</taxon>
        <taxon>Chlamydomonadales</taxon>
        <taxon>Chlamydomonadaceae</taxon>
        <taxon>Chlamydomonas</taxon>
    </lineage>
</organism>
<dbReference type="HAMAP" id="MF_00514">
    <property type="entry name" value="Ribosomal_bL35"/>
    <property type="match status" value="1"/>
</dbReference>
<dbReference type="GO" id="GO:0015934">
    <property type="term" value="C:large ribosomal subunit"/>
    <property type="evidence" value="ECO:0007669"/>
    <property type="project" value="TreeGrafter"/>
</dbReference>
<dbReference type="GO" id="GO:0003735">
    <property type="term" value="F:structural constituent of ribosome"/>
    <property type="evidence" value="ECO:0007669"/>
    <property type="project" value="InterPro"/>
</dbReference>
<dbReference type="SUPFAM" id="SSF143034">
    <property type="entry name" value="L35p-like"/>
    <property type="match status" value="1"/>
</dbReference>
<protein>
    <recommendedName>
        <fullName evidence="4">50S ribosomal protein L35</fullName>
    </recommendedName>
</protein>
<comment type="similarity">
    <text evidence="1 4">Belongs to the bacterial ribosomal protein bL35 family.</text>
</comment>
<dbReference type="GO" id="GO:0006412">
    <property type="term" value="P:translation"/>
    <property type="evidence" value="ECO:0007669"/>
    <property type="project" value="InterPro"/>
</dbReference>
<proteinExistence type="inferred from homology"/>
<dbReference type="AlphaFoldDB" id="A0A7S0R2J6"/>
<dbReference type="FunFam" id="4.10.410.60:FF:000001">
    <property type="entry name" value="50S ribosomal protein L35"/>
    <property type="match status" value="1"/>
</dbReference>
<dbReference type="Gene3D" id="4.10.410.60">
    <property type="match status" value="1"/>
</dbReference>
<dbReference type="PANTHER" id="PTHR33343">
    <property type="entry name" value="54S RIBOSOMAL PROTEIN BL35M"/>
    <property type="match status" value="1"/>
</dbReference>
<dbReference type="InterPro" id="IPR018265">
    <property type="entry name" value="Ribosomal_bL35_CS"/>
</dbReference>
<dbReference type="InterPro" id="IPR037229">
    <property type="entry name" value="Ribosomal_bL35_sf"/>
</dbReference>
<dbReference type="Pfam" id="PF01632">
    <property type="entry name" value="Ribosomal_L35p"/>
    <property type="match status" value="1"/>
</dbReference>
<name>A0A7S0R2J6_9CHLO</name>
<reference evidence="5" key="1">
    <citation type="submission" date="2021-01" db="EMBL/GenBank/DDBJ databases">
        <authorList>
            <person name="Corre E."/>
            <person name="Pelletier E."/>
            <person name="Niang G."/>
            <person name="Scheremetjew M."/>
            <person name="Finn R."/>
            <person name="Kale V."/>
            <person name="Holt S."/>
            <person name="Cochrane G."/>
            <person name="Meng A."/>
            <person name="Brown T."/>
            <person name="Cohen L."/>
        </authorList>
    </citation>
    <scope>NUCLEOTIDE SEQUENCE</scope>
    <source>
        <strain evidence="5">SAG 11-49</strain>
    </source>
</reference>
<dbReference type="EMBL" id="HBFB01002581">
    <property type="protein sequence ID" value="CAD8665310.1"/>
    <property type="molecule type" value="Transcribed_RNA"/>
</dbReference>
<sequence length="109" mass="11749">MQAAVRGASLRGAFKASTVAPVRSVVMAPARTMTVEVQAGNGKLKTRKAAAKRFKVTGNGKVMARHCGKQHFNEKKNRDLIRENSKMYVISPADIKNATKCLPNSGVGH</sequence>
<accession>A0A7S0R2J6</accession>
<dbReference type="PRINTS" id="PR00064">
    <property type="entry name" value="RIBOSOMALL35"/>
</dbReference>
<evidence type="ECO:0000256" key="2">
    <source>
        <dbReference type="ARBA" id="ARBA00022980"/>
    </source>
</evidence>
<dbReference type="InterPro" id="IPR021137">
    <property type="entry name" value="Ribosomal_bL35-like"/>
</dbReference>
<dbReference type="InterPro" id="IPR001706">
    <property type="entry name" value="Ribosomal_bL35"/>
</dbReference>
<dbReference type="PANTHER" id="PTHR33343:SF1">
    <property type="entry name" value="LARGE RIBOSOMAL SUBUNIT PROTEIN BL35M"/>
    <property type="match status" value="1"/>
</dbReference>
<keyword evidence="2 4" id="KW-0689">Ribosomal protein</keyword>
<keyword evidence="3 4" id="KW-0687">Ribonucleoprotein</keyword>
<dbReference type="PROSITE" id="PS00936">
    <property type="entry name" value="RIBOSOMAL_L35"/>
    <property type="match status" value="1"/>
</dbReference>